<evidence type="ECO:0000313" key="1">
    <source>
        <dbReference type="EMBL" id="CAD7239502.1"/>
    </source>
</evidence>
<dbReference type="CDD" id="cd01894">
    <property type="entry name" value="EngA1"/>
    <property type="match status" value="1"/>
</dbReference>
<proteinExistence type="predicted"/>
<dbReference type="EMBL" id="OB728671">
    <property type="protein sequence ID" value="CAD7239502.1"/>
    <property type="molecule type" value="Genomic_DNA"/>
</dbReference>
<dbReference type="GO" id="GO:0005525">
    <property type="term" value="F:GTP binding"/>
    <property type="evidence" value="ECO:0007669"/>
    <property type="project" value="InterPro"/>
</dbReference>
<accession>A0A7R8ZWW8</accession>
<dbReference type="SUPFAM" id="SSF52540">
    <property type="entry name" value="P-loop containing nucleoside triphosphate hydrolases"/>
    <property type="match status" value="1"/>
</dbReference>
<name>A0A7R8ZWW8_9CRUS</name>
<dbReference type="Gene3D" id="3.40.50.300">
    <property type="entry name" value="P-loop containing nucleotide triphosphate hydrolases"/>
    <property type="match status" value="1"/>
</dbReference>
<dbReference type="PANTHER" id="PTHR43834">
    <property type="entry name" value="GTPASE DER"/>
    <property type="match status" value="1"/>
</dbReference>
<dbReference type="OrthoDB" id="8954335at2759"/>
<dbReference type="InterPro" id="IPR005225">
    <property type="entry name" value="Small_GTP-bd"/>
</dbReference>
<organism evidence="1">
    <name type="scientific">Cyprideis torosa</name>
    <dbReference type="NCBI Taxonomy" id="163714"/>
    <lineage>
        <taxon>Eukaryota</taxon>
        <taxon>Metazoa</taxon>
        <taxon>Ecdysozoa</taxon>
        <taxon>Arthropoda</taxon>
        <taxon>Crustacea</taxon>
        <taxon>Oligostraca</taxon>
        <taxon>Ostracoda</taxon>
        <taxon>Podocopa</taxon>
        <taxon>Podocopida</taxon>
        <taxon>Cytherocopina</taxon>
        <taxon>Cytheroidea</taxon>
        <taxon>Cytherideidae</taxon>
        <taxon>Cyprideis</taxon>
    </lineage>
</organism>
<dbReference type="PANTHER" id="PTHR43834:SF6">
    <property type="entry name" value="GTPASE DER"/>
    <property type="match status" value="1"/>
</dbReference>
<dbReference type="Pfam" id="PF01926">
    <property type="entry name" value="MMR_HSR1"/>
    <property type="match status" value="1"/>
</dbReference>
<sequence length="138" mass="15115">MSFTVAIIGRPNVGKSTLFNRLVGKRLALVDDTPGVTRDRRLADARIGDLHFQVIDTAGLEEATDDSLEGRMREQTEIAIREADVCLFLIDAKTGVTPSDKSFGQLLRKHAQKVVLVANKMEGKAGETGFYDAYSLGF</sequence>
<dbReference type="InterPro" id="IPR031166">
    <property type="entry name" value="G_ENGA"/>
</dbReference>
<dbReference type="PRINTS" id="PR00326">
    <property type="entry name" value="GTP1OBG"/>
</dbReference>
<gene>
    <name evidence="1" type="ORF">CTOB1V02_LOCUS17317</name>
</gene>
<reference evidence="1" key="1">
    <citation type="submission" date="2020-11" db="EMBL/GenBank/DDBJ databases">
        <authorList>
            <person name="Tran Van P."/>
        </authorList>
    </citation>
    <scope>NUCLEOTIDE SEQUENCE</scope>
</reference>
<dbReference type="PROSITE" id="PS51712">
    <property type="entry name" value="G_ENGA"/>
    <property type="match status" value="1"/>
</dbReference>
<feature type="non-terminal residue" evidence="1">
    <location>
        <position position="138"/>
    </location>
</feature>
<dbReference type="NCBIfam" id="TIGR00231">
    <property type="entry name" value="small_GTP"/>
    <property type="match status" value="1"/>
</dbReference>
<dbReference type="InterPro" id="IPR027417">
    <property type="entry name" value="P-loop_NTPase"/>
</dbReference>
<dbReference type="AlphaFoldDB" id="A0A7R8ZWW8"/>
<protein>
    <submittedName>
        <fullName evidence="1">Uncharacterized protein</fullName>
    </submittedName>
</protein>
<dbReference type="InterPro" id="IPR006073">
    <property type="entry name" value="GTP-bd"/>
</dbReference>